<dbReference type="AlphaFoldDB" id="A0A090QYW8"/>
<sequence length="66" mass="7690">MPWWQWVVFADVGRVASEYDLAELHRDMKWSAGGAIRFQVEGIVVRSEMAWGSEDSIFRVMINQPF</sequence>
<evidence type="ECO:0000313" key="2">
    <source>
        <dbReference type="Proteomes" id="UP000029227"/>
    </source>
</evidence>
<gene>
    <name evidence="1" type="ORF">JCM19237_3747</name>
</gene>
<organism evidence="1 2">
    <name type="scientific">Photobacterium aphoticum</name>
    <dbReference type="NCBI Taxonomy" id="754436"/>
    <lineage>
        <taxon>Bacteria</taxon>
        <taxon>Pseudomonadati</taxon>
        <taxon>Pseudomonadota</taxon>
        <taxon>Gammaproteobacteria</taxon>
        <taxon>Vibrionales</taxon>
        <taxon>Vibrionaceae</taxon>
        <taxon>Photobacterium</taxon>
    </lineage>
</organism>
<protein>
    <recommendedName>
        <fullName evidence="3">Bacterial surface antigen (D15) domain-containing protein</fullName>
    </recommendedName>
</protein>
<reference evidence="1 2" key="1">
    <citation type="journal article" date="2014" name="Genome Announc.">
        <title>Draft Genome Sequences of Two Vibrionaceae Species, Vibrio ponticus C121 and Photobacterium aphoticum C119, Isolated as Coral Reef Microbiota.</title>
        <authorList>
            <person name="Al-saari N."/>
            <person name="Meirelles P.M."/>
            <person name="Mino S."/>
            <person name="Suda W."/>
            <person name="Oshima K."/>
            <person name="Hattori M."/>
            <person name="Ohkuma M."/>
            <person name="Thompson F.L."/>
            <person name="Gomez-Gil B."/>
            <person name="Sawabe T."/>
            <person name="Sawabe T."/>
        </authorList>
    </citation>
    <scope>NUCLEOTIDE SEQUENCE [LARGE SCALE GENOMIC DNA]</scope>
    <source>
        <strain evidence="1 2">JCM 19237</strain>
    </source>
</reference>
<comment type="caution">
    <text evidence="1">The sequence shown here is derived from an EMBL/GenBank/DDBJ whole genome shotgun (WGS) entry which is preliminary data.</text>
</comment>
<dbReference type="eggNOG" id="COG4775">
    <property type="taxonomic scope" value="Bacteria"/>
</dbReference>
<name>A0A090QYW8_9GAMM</name>
<evidence type="ECO:0008006" key="3">
    <source>
        <dbReference type="Google" id="ProtNLM"/>
    </source>
</evidence>
<dbReference type="Proteomes" id="UP000029227">
    <property type="component" value="Unassembled WGS sequence"/>
</dbReference>
<accession>A0A090QYW8</accession>
<dbReference type="Gene3D" id="2.40.160.50">
    <property type="entry name" value="membrane protein fhac: a member of the omp85/tpsb transporter family"/>
    <property type="match status" value="1"/>
</dbReference>
<dbReference type="STRING" id="754436.JCM19237_3747"/>
<proteinExistence type="predicted"/>
<evidence type="ECO:0000313" key="1">
    <source>
        <dbReference type="EMBL" id="GAL08385.1"/>
    </source>
</evidence>
<dbReference type="EMBL" id="BBMN01000025">
    <property type="protein sequence ID" value="GAL08385.1"/>
    <property type="molecule type" value="Genomic_DNA"/>
</dbReference>